<keyword evidence="1" id="KW-0812">Transmembrane</keyword>
<protein>
    <submittedName>
        <fullName evidence="3">Protein MON2 homolog</fullName>
    </submittedName>
</protein>
<evidence type="ECO:0000313" key="3">
    <source>
        <dbReference type="EMBL" id="CAK9040733.1"/>
    </source>
</evidence>
<name>A0ABP0LP34_9DINO</name>
<evidence type="ECO:0000313" key="4">
    <source>
        <dbReference type="Proteomes" id="UP001642464"/>
    </source>
</evidence>
<comment type="caution">
    <text evidence="3">The sequence shown here is derived from an EMBL/GenBank/DDBJ whole genome shotgun (WGS) entry which is preliminary data.</text>
</comment>
<feature type="transmembrane region" description="Helical" evidence="1">
    <location>
        <begin position="210"/>
        <end position="230"/>
    </location>
</feature>
<dbReference type="Pfam" id="PF16213">
    <property type="entry name" value="DCB"/>
    <property type="match status" value="1"/>
</dbReference>
<keyword evidence="4" id="KW-1185">Reference proteome</keyword>
<keyword evidence="1" id="KW-0472">Membrane</keyword>
<dbReference type="Proteomes" id="UP001642464">
    <property type="component" value="Unassembled WGS sequence"/>
</dbReference>
<evidence type="ECO:0000259" key="2">
    <source>
        <dbReference type="Pfam" id="PF16213"/>
    </source>
</evidence>
<proteinExistence type="predicted"/>
<dbReference type="InterPro" id="IPR032629">
    <property type="entry name" value="DCB_dom"/>
</dbReference>
<gene>
    <name evidence="3" type="ORF">SCF082_LOCUS23632</name>
</gene>
<organism evidence="3 4">
    <name type="scientific">Durusdinium trenchii</name>
    <dbReference type="NCBI Taxonomy" id="1381693"/>
    <lineage>
        <taxon>Eukaryota</taxon>
        <taxon>Sar</taxon>
        <taxon>Alveolata</taxon>
        <taxon>Dinophyceae</taxon>
        <taxon>Suessiales</taxon>
        <taxon>Symbiodiniaceae</taxon>
        <taxon>Durusdinium</taxon>
    </lineage>
</organism>
<keyword evidence="1" id="KW-1133">Transmembrane helix</keyword>
<reference evidence="3 4" key="1">
    <citation type="submission" date="2024-02" db="EMBL/GenBank/DDBJ databases">
        <authorList>
            <person name="Chen Y."/>
            <person name="Shah S."/>
            <person name="Dougan E. K."/>
            <person name="Thang M."/>
            <person name="Chan C."/>
        </authorList>
    </citation>
    <scope>NUCLEOTIDE SEQUENCE [LARGE SCALE GENOMIC DNA]</scope>
</reference>
<sequence length="250" mass="27400">MQLCQEVEAELRELSQECRKKYPLIKEYTDRAILKLRHHREDSNGGSGAPSQFPLEEILRAILMACETFHSKIVLISLSCLQRLILREVLKEESVAIVVNLMKEQAANGDETVQLKVLQTVMATPSTTKTWSHDVKTLTSHIKLLNETVVEQLMQLLALNGLDAAFVSPAKGAPEVDARVLGATFAGLAPLALEQPANAYDSVVAMLQSWLVGGIALVLIYGAAFVAALANPLTKRRTEVKAEVDAMKRA</sequence>
<evidence type="ECO:0000256" key="1">
    <source>
        <dbReference type="SAM" id="Phobius"/>
    </source>
</evidence>
<feature type="domain" description="Mon2/Sec7/BIG1-like dimerisation and cyclophilin-binding" evidence="2">
    <location>
        <begin position="2"/>
        <end position="129"/>
    </location>
</feature>
<accession>A0ABP0LP34</accession>
<dbReference type="EMBL" id="CAXAMM010017247">
    <property type="protein sequence ID" value="CAK9040733.1"/>
    <property type="molecule type" value="Genomic_DNA"/>
</dbReference>